<accession>A0A0C3B103</accession>
<proteinExistence type="predicted"/>
<dbReference type="EMBL" id="KN833007">
    <property type="protein sequence ID" value="KIM79908.1"/>
    <property type="molecule type" value="Genomic_DNA"/>
</dbReference>
<dbReference type="Proteomes" id="UP000054166">
    <property type="component" value="Unassembled WGS sequence"/>
</dbReference>
<reference evidence="2" key="2">
    <citation type="submission" date="2015-01" db="EMBL/GenBank/DDBJ databases">
        <title>Evolutionary Origins and Diversification of the Mycorrhizal Mutualists.</title>
        <authorList>
            <consortium name="DOE Joint Genome Institute"/>
            <consortium name="Mycorrhizal Genomics Consortium"/>
            <person name="Kohler A."/>
            <person name="Kuo A."/>
            <person name="Nagy L.G."/>
            <person name="Floudas D."/>
            <person name="Copeland A."/>
            <person name="Barry K.W."/>
            <person name="Cichocki N."/>
            <person name="Veneault-Fourrey C."/>
            <person name="LaButti K."/>
            <person name="Lindquist E.A."/>
            <person name="Lipzen A."/>
            <person name="Lundell T."/>
            <person name="Morin E."/>
            <person name="Murat C."/>
            <person name="Riley R."/>
            <person name="Ohm R."/>
            <person name="Sun H."/>
            <person name="Tunlid A."/>
            <person name="Henrissat B."/>
            <person name="Grigoriev I.V."/>
            <person name="Hibbett D.S."/>
            <person name="Martin F."/>
        </authorList>
    </citation>
    <scope>NUCLEOTIDE SEQUENCE [LARGE SCALE GENOMIC DNA]</scope>
    <source>
        <strain evidence="2">F 1598</strain>
    </source>
</reference>
<keyword evidence="2" id="KW-1185">Reference proteome</keyword>
<evidence type="ECO:0000313" key="2">
    <source>
        <dbReference type="Proteomes" id="UP000054166"/>
    </source>
</evidence>
<dbReference type="InParanoid" id="A0A0C3B103"/>
<dbReference type="OrthoDB" id="5588096at2759"/>
<dbReference type="HOGENOM" id="CLU_1696197_0_0_1"/>
<dbReference type="AlphaFoldDB" id="A0A0C3B103"/>
<dbReference type="STRING" id="765440.A0A0C3B103"/>
<sequence>MSEDSGYATGLKASEDAYILIIGAYIPQQRKVREDDYALPRRSEDAYMGVGRSSKDIRGVEWDLGGKGEVGDKWRKNRLTHKGGCSKLMAAKDSDLAIICDLDTQLKEYKCKYEWAKMEFRSVKATPQLFLQAPTQDDQLPTSPDIDIRITTFAS</sequence>
<gene>
    <name evidence="1" type="ORF">PILCRDRAFT_89961</name>
</gene>
<protein>
    <submittedName>
        <fullName evidence="1">Uncharacterized protein</fullName>
    </submittedName>
</protein>
<organism evidence="1 2">
    <name type="scientific">Piloderma croceum (strain F 1598)</name>
    <dbReference type="NCBI Taxonomy" id="765440"/>
    <lineage>
        <taxon>Eukaryota</taxon>
        <taxon>Fungi</taxon>
        <taxon>Dikarya</taxon>
        <taxon>Basidiomycota</taxon>
        <taxon>Agaricomycotina</taxon>
        <taxon>Agaricomycetes</taxon>
        <taxon>Agaricomycetidae</taxon>
        <taxon>Atheliales</taxon>
        <taxon>Atheliaceae</taxon>
        <taxon>Piloderma</taxon>
    </lineage>
</organism>
<evidence type="ECO:0000313" key="1">
    <source>
        <dbReference type="EMBL" id="KIM79908.1"/>
    </source>
</evidence>
<reference evidence="1 2" key="1">
    <citation type="submission" date="2014-04" db="EMBL/GenBank/DDBJ databases">
        <authorList>
            <consortium name="DOE Joint Genome Institute"/>
            <person name="Kuo A."/>
            <person name="Tarkka M."/>
            <person name="Buscot F."/>
            <person name="Kohler A."/>
            <person name="Nagy L.G."/>
            <person name="Floudas D."/>
            <person name="Copeland A."/>
            <person name="Barry K.W."/>
            <person name="Cichocki N."/>
            <person name="Veneault-Fourrey C."/>
            <person name="LaButti K."/>
            <person name="Lindquist E.A."/>
            <person name="Lipzen A."/>
            <person name="Lundell T."/>
            <person name="Morin E."/>
            <person name="Murat C."/>
            <person name="Sun H."/>
            <person name="Tunlid A."/>
            <person name="Henrissat B."/>
            <person name="Grigoriev I.V."/>
            <person name="Hibbett D.S."/>
            <person name="Martin F."/>
            <person name="Nordberg H.P."/>
            <person name="Cantor M.N."/>
            <person name="Hua S.X."/>
        </authorList>
    </citation>
    <scope>NUCLEOTIDE SEQUENCE [LARGE SCALE GENOMIC DNA]</scope>
    <source>
        <strain evidence="1 2">F 1598</strain>
    </source>
</reference>
<name>A0A0C3B103_PILCF</name>